<organism evidence="1">
    <name type="scientific">marine metagenome</name>
    <dbReference type="NCBI Taxonomy" id="408172"/>
    <lineage>
        <taxon>unclassified sequences</taxon>
        <taxon>metagenomes</taxon>
        <taxon>ecological metagenomes</taxon>
    </lineage>
</organism>
<proteinExistence type="predicted"/>
<dbReference type="EMBL" id="UINC01205461">
    <property type="protein sequence ID" value="SVE26648.1"/>
    <property type="molecule type" value="Genomic_DNA"/>
</dbReference>
<feature type="non-terminal residue" evidence="1">
    <location>
        <position position="1"/>
    </location>
</feature>
<sequence length="87" mass="9578">GAVGLNGDYEFFTKNNARYVLAGLLIYEKDYDGAEEHLKTIIESDFVDCGVCTVKSSILNMFIHTQSNAANLLEQLVAAKTSEEIES</sequence>
<protein>
    <submittedName>
        <fullName evidence="1">Uncharacterized protein</fullName>
    </submittedName>
</protein>
<evidence type="ECO:0000313" key="1">
    <source>
        <dbReference type="EMBL" id="SVE26648.1"/>
    </source>
</evidence>
<gene>
    <name evidence="1" type="ORF">METZ01_LOCUS479502</name>
</gene>
<reference evidence="1" key="1">
    <citation type="submission" date="2018-05" db="EMBL/GenBank/DDBJ databases">
        <authorList>
            <person name="Lanie J.A."/>
            <person name="Ng W.-L."/>
            <person name="Kazmierczak K.M."/>
            <person name="Andrzejewski T.M."/>
            <person name="Davidsen T.M."/>
            <person name="Wayne K.J."/>
            <person name="Tettelin H."/>
            <person name="Glass J.I."/>
            <person name="Rusch D."/>
            <person name="Podicherti R."/>
            <person name="Tsui H.-C.T."/>
            <person name="Winkler M.E."/>
        </authorList>
    </citation>
    <scope>NUCLEOTIDE SEQUENCE</scope>
</reference>
<dbReference type="AlphaFoldDB" id="A0A383C4V9"/>
<name>A0A383C4V9_9ZZZZ</name>
<accession>A0A383C4V9</accession>